<comment type="function">
    <text evidence="1 5">Assembles around the rod to form the L-ring and probably protects the motor/basal body from shearing forces during rotation.</text>
</comment>
<evidence type="ECO:0000313" key="7">
    <source>
        <dbReference type="Proteomes" id="UP000488506"/>
    </source>
</evidence>
<name>A0A833L084_UNCSA</name>
<reference evidence="6 7" key="1">
    <citation type="submission" date="2019-12" db="EMBL/GenBank/DDBJ databases">
        <authorList>
            <person name="Wolfe R."/>
            <person name="Danczak R."/>
            <person name="Wilkins M."/>
        </authorList>
    </citation>
    <scope>NUCLEOTIDE SEQUENCE [LARGE SCALE GENOMIC DNA]</scope>
    <source>
        <strain evidence="6">X2_MaxBin.013</strain>
    </source>
</reference>
<dbReference type="EMBL" id="WPAF01000025">
    <property type="protein sequence ID" value="KAF0133475.1"/>
    <property type="molecule type" value="Genomic_DNA"/>
</dbReference>
<evidence type="ECO:0000256" key="3">
    <source>
        <dbReference type="ARBA" id="ARBA00022729"/>
    </source>
</evidence>
<keyword evidence="6" id="KW-0282">Flagellum</keyword>
<proteinExistence type="inferred from homology"/>
<dbReference type="GO" id="GO:0030288">
    <property type="term" value="C:outer membrane-bounded periplasmic space"/>
    <property type="evidence" value="ECO:0007669"/>
    <property type="project" value="InterPro"/>
</dbReference>
<evidence type="ECO:0000256" key="1">
    <source>
        <dbReference type="ARBA" id="ARBA00002591"/>
    </source>
</evidence>
<feature type="signal peptide" evidence="5">
    <location>
        <begin position="1"/>
        <end position="20"/>
    </location>
</feature>
<dbReference type="InterPro" id="IPR001782">
    <property type="entry name" value="Flag_FlgI"/>
</dbReference>
<comment type="similarity">
    <text evidence="5">Belongs to the FlgI family.</text>
</comment>
<gene>
    <name evidence="5" type="primary">flgI</name>
    <name evidence="6" type="ORF">FD145_1274</name>
</gene>
<evidence type="ECO:0000256" key="5">
    <source>
        <dbReference type="HAMAP-Rule" id="MF_00416"/>
    </source>
</evidence>
<sequence length="359" mass="37936" precursor="true">MRKKILMVVCFLLIGSFCFAAPKVRIKDIAHVLEARENQIMGFGLVVGLRNTGDTQQTGFTKQALTNLLSKMGMAPQIDFKSRNVAAVMVTANLPAYIKIGQKLDVTVSSMGDATSLSGGTLLLTPLVGPDQEMYASAQGNIVASEDQIAPNLSPVRKSQSTGGRIPGGALVEKEVPVSLANKGFISIVLNNPDFTTSNRAADAIANAGFDASAQDASTIKVAIYDDADAVKIISRIENIFVTPDVVAKVVVNERTGTIVIGENVRISEAAVTAGNLNVTVGDVKLYSETGFVENDTLRSSTTAQIKKQSGKLVRVPNSAKLVDLVKALNAVKASPQELIAILQALKKVGSLNAELEVI</sequence>
<protein>
    <recommendedName>
        <fullName evidence="5">Flagellar P-ring protein</fullName>
    </recommendedName>
    <alternativeName>
        <fullName evidence="5">Basal body P-ring protein</fullName>
    </alternativeName>
</protein>
<keyword evidence="3 5" id="KW-0732">Signal</keyword>
<dbReference type="HAMAP" id="MF_00416">
    <property type="entry name" value="FlgI"/>
    <property type="match status" value="1"/>
</dbReference>
<accession>A0A833L084</accession>
<dbReference type="PANTHER" id="PTHR30381">
    <property type="entry name" value="FLAGELLAR P-RING PERIPLASMIC PROTEIN FLGI"/>
    <property type="match status" value="1"/>
</dbReference>
<keyword evidence="4 5" id="KW-0975">Bacterial flagellum</keyword>
<dbReference type="PANTHER" id="PTHR30381:SF0">
    <property type="entry name" value="FLAGELLAR P-RING PROTEIN"/>
    <property type="match status" value="1"/>
</dbReference>
<dbReference type="Pfam" id="PF02119">
    <property type="entry name" value="FlgI"/>
    <property type="match status" value="1"/>
</dbReference>
<evidence type="ECO:0000256" key="4">
    <source>
        <dbReference type="ARBA" id="ARBA00023143"/>
    </source>
</evidence>
<dbReference type="AlphaFoldDB" id="A0A833L084"/>
<dbReference type="Proteomes" id="UP000488506">
    <property type="component" value="Unassembled WGS sequence"/>
</dbReference>
<dbReference type="GO" id="GO:0009428">
    <property type="term" value="C:bacterial-type flagellum basal body, distal rod, P ring"/>
    <property type="evidence" value="ECO:0007669"/>
    <property type="project" value="InterPro"/>
</dbReference>
<feature type="chain" id="PRO_5033186672" description="Flagellar P-ring protein" evidence="5">
    <location>
        <begin position="21"/>
        <end position="359"/>
    </location>
</feature>
<evidence type="ECO:0000313" key="6">
    <source>
        <dbReference type="EMBL" id="KAF0133475.1"/>
    </source>
</evidence>
<dbReference type="GO" id="GO:0005198">
    <property type="term" value="F:structural molecule activity"/>
    <property type="evidence" value="ECO:0007669"/>
    <property type="project" value="InterPro"/>
</dbReference>
<dbReference type="NCBIfam" id="NF003676">
    <property type="entry name" value="PRK05303.1"/>
    <property type="match status" value="1"/>
</dbReference>
<organism evidence="6 7">
    <name type="scientific">Candidatus Saganbacteria bacterium</name>
    <dbReference type="NCBI Taxonomy" id="2575572"/>
    <lineage>
        <taxon>Bacteria</taxon>
        <taxon>Bacillati</taxon>
        <taxon>Saganbacteria</taxon>
    </lineage>
</organism>
<keyword evidence="6" id="KW-0966">Cell projection</keyword>
<comment type="subunit">
    <text evidence="5">The basal body constitutes a major portion of the flagellar organelle and consists of four rings (L,P,S, and M) mounted on a central rod.</text>
</comment>
<comment type="subcellular location">
    <subcellularLocation>
        <location evidence="2 5">Bacterial flagellum basal body</location>
    </subcellularLocation>
</comment>
<evidence type="ECO:0000256" key="2">
    <source>
        <dbReference type="ARBA" id="ARBA00004117"/>
    </source>
</evidence>
<dbReference type="GO" id="GO:0071973">
    <property type="term" value="P:bacterial-type flagellum-dependent cell motility"/>
    <property type="evidence" value="ECO:0007669"/>
    <property type="project" value="InterPro"/>
</dbReference>
<dbReference type="PRINTS" id="PR01010">
    <property type="entry name" value="FLGPRINGFLGI"/>
</dbReference>
<keyword evidence="6" id="KW-0969">Cilium</keyword>
<comment type="caution">
    <text evidence="6">The sequence shown here is derived from an EMBL/GenBank/DDBJ whole genome shotgun (WGS) entry which is preliminary data.</text>
</comment>